<gene>
    <name evidence="1" type="ORF">LP422_08795</name>
</gene>
<evidence type="ECO:0000313" key="2">
    <source>
        <dbReference type="Proteomes" id="UP001059663"/>
    </source>
</evidence>
<dbReference type="EMBL" id="CP087977">
    <property type="protein sequence ID" value="UUZ45955.1"/>
    <property type="molecule type" value="Genomic_DNA"/>
</dbReference>
<name>A0AC61U7B2_9MICO</name>
<proteinExistence type="predicted"/>
<evidence type="ECO:0000313" key="1">
    <source>
        <dbReference type="EMBL" id="UUZ45955.1"/>
    </source>
</evidence>
<reference evidence="1" key="1">
    <citation type="submission" date="2021-11" db="EMBL/GenBank/DDBJ databases">
        <title>Study of the species diversity of bacterial strains isolated from a unique natural object - Shulgan-Tash cave (Bashkiria).</title>
        <authorList>
            <person name="Sazanova A.L."/>
            <person name="Chirak E.R."/>
            <person name="Safronova V.I."/>
        </authorList>
    </citation>
    <scope>NUCLEOTIDE SEQUENCE</scope>
    <source>
        <strain evidence="1">P1</strain>
    </source>
</reference>
<accession>A0AC61U7B2</accession>
<organism evidence="1 2">
    <name type="scientific">Janibacter limosus</name>
    <dbReference type="NCBI Taxonomy" id="53458"/>
    <lineage>
        <taxon>Bacteria</taxon>
        <taxon>Bacillati</taxon>
        <taxon>Actinomycetota</taxon>
        <taxon>Actinomycetes</taxon>
        <taxon>Micrococcales</taxon>
        <taxon>Intrasporangiaceae</taxon>
        <taxon>Janibacter</taxon>
    </lineage>
</organism>
<sequence length="51" mass="5353">MEGFVADPLPGESTVTAVARATDSPTFADRQRGGAPLLEPGHVLTEMRQAT</sequence>
<dbReference type="Proteomes" id="UP001059663">
    <property type="component" value="Chromosome"/>
</dbReference>
<protein>
    <submittedName>
        <fullName evidence="1">Uncharacterized protein</fullName>
    </submittedName>
</protein>